<dbReference type="Proteomes" id="UP000593562">
    <property type="component" value="Unassembled WGS sequence"/>
</dbReference>
<name>A0A7J7DVK3_TRIWF</name>
<keyword evidence="3" id="KW-1185">Reference proteome</keyword>
<dbReference type="OrthoDB" id="782293at2759"/>
<accession>A0A7J7DVK3</accession>
<evidence type="ECO:0000256" key="1">
    <source>
        <dbReference type="SAM" id="MobiDB-lite"/>
    </source>
</evidence>
<dbReference type="CDD" id="cd23709">
    <property type="entry name" value="Psrp5_CTD"/>
    <property type="match status" value="1"/>
</dbReference>
<protein>
    <submittedName>
        <fullName evidence="2">Uncharacterized protein</fullName>
    </submittedName>
</protein>
<dbReference type="InParanoid" id="A0A7J7DVK3"/>
<comment type="caution">
    <text evidence="2">The sequence shown here is derived from an EMBL/GenBank/DDBJ whole genome shotgun (WGS) entry which is preliminary data.</text>
</comment>
<dbReference type="PANTHER" id="PTHR34678:SF4">
    <property type="entry name" value="50S RIBOSOMAL PROTEIN 5, CHLOROPLASTIC"/>
    <property type="match status" value="1"/>
</dbReference>
<dbReference type="InterPro" id="IPR040307">
    <property type="entry name" value="Ribosomal_cL37"/>
</dbReference>
<feature type="region of interest" description="Disordered" evidence="1">
    <location>
        <begin position="155"/>
        <end position="175"/>
    </location>
</feature>
<gene>
    <name evidence="2" type="ORF">HS088_TW03G00667</name>
</gene>
<dbReference type="GO" id="GO:0009535">
    <property type="term" value="C:chloroplast thylakoid membrane"/>
    <property type="evidence" value="ECO:0007669"/>
    <property type="project" value="TreeGrafter"/>
</dbReference>
<reference evidence="2 3" key="1">
    <citation type="journal article" date="2020" name="Nat. Commun.">
        <title>Genome of Tripterygium wilfordii and identification of cytochrome P450 involved in triptolide biosynthesis.</title>
        <authorList>
            <person name="Tu L."/>
            <person name="Su P."/>
            <person name="Zhang Z."/>
            <person name="Gao L."/>
            <person name="Wang J."/>
            <person name="Hu T."/>
            <person name="Zhou J."/>
            <person name="Zhang Y."/>
            <person name="Zhao Y."/>
            <person name="Liu Y."/>
            <person name="Song Y."/>
            <person name="Tong Y."/>
            <person name="Lu Y."/>
            <person name="Yang J."/>
            <person name="Xu C."/>
            <person name="Jia M."/>
            <person name="Peters R.J."/>
            <person name="Huang L."/>
            <person name="Gao W."/>
        </authorList>
    </citation>
    <scope>NUCLEOTIDE SEQUENCE [LARGE SCALE GENOMIC DNA]</scope>
    <source>
        <strain evidence="3">cv. XIE 37</strain>
        <tissue evidence="2">Leaf</tissue>
    </source>
</reference>
<dbReference type="EMBL" id="JAAARO010000003">
    <property type="protein sequence ID" value="KAF5750331.1"/>
    <property type="molecule type" value="Genomic_DNA"/>
</dbReference>
<proteinExistence type="predicted"/>
<dbReference type="AlphaFoldDB" id="A0A7J7DVK3"/>
<organism evidence="2 3">
    <name type="scientific">Tripterygium wilfordii</name>
    <name type="common">Thunder God vine</name>
    <dbReference type="NCBI Taxonomy" id="458696"/>
    <lineage>
        <taxon>Eukaryota</taxon>
        <taxon>Viridiplantae</taxon>
        <taxon>Streptophyta</taxon>
        <taxon>Embryophyta</taxon>
        <taxon>Tracheophyta</taxon>
        <taxon>Spermatophyta</taxon>
        <taxon>Magnoliopsida</taxon>
        <taxon>eudicotyledons</taxon>
        <taxon>Gunneridae</taxon>
        <taxon>Pentapetalae</taxon>
        <taxon>rosids</taxon>
        <taxon>fabids</taxon>
        <taxon>Celastrales</taxon>
        <taxon>Celastraceae</taxon>
        <taxon>Tripterygium</taxon>
    </lineage>
</organism>
<sequence>MTQNPYWPVEFRLQRGELRMALLLFFAPPGPLASSSAPHSSFSSSATTLAVDAATISRLYIKPIDLCSNSLGEICFDKLFSASRRGGIIAKVSLDVEETGQDGEMALSESDDDDEENIPFVKIPLESNLQLKLEQKMRMKVAKKVRLRRKKLIRKRRTRKKGQWPPSKMKKLKNV</sequence>
<dbReference type="PANTHER" id="PTHR34678">
    <property type="entry name" value="50S RIBOSOMAL PROTEIN 5, CHLOROPLASTIC"/>
    <property type="match status" value="1"/>
</dbReference>
<evidence type="ECO:0000313" key="2">
    <source>
        <dbReference type="EMBL" id="KAF5750331.1"/>
    </source>
</evidence>
<evidence type="ECO:0000313" key="3">
    <source>
        <dbReference type="Proteomes" id="UP000593562"/>
    </source>
</evidence>
<dbReference type="GO" id="GO:0032544">
    <property type="term" value="P:plastid translation"/>
    <property type="evidence" value="ECO:0007669"/>
    <property type="project" value="TreeGrafter"/>
</dbReference>